<name>A0A0G3H5B8_9CORY</name>
<organism evidence="2 3">
    <name type="scientific">Corynebacterium mustelae</name>
    <dbReference type="NCBI Taxonomy" id="571915"/>
    <lineage>
        <taxon>Bacteria</taxon>
        <taxon>Bacillati</taxon>
        <taxon>Actinomycetota</taxon>
        <taxon>Actinomycetes</taxon>
        <taxon>Mycobacteriales</taxon>
        <taxon>Corynebacteriaceae</taxon>
        <taxon>Corynebacterium</taxon>
    </lineage>
</organism>
<accession>A0A0G3H5B8</accession>
<feature type="transmembrane region" description="Helical" evidence="1">
    <location>
        <begin position="110"/>
        <end position="143"/>
    </location>
</feature>
<dbReference type="PATRIC" id="fig|571915.4.peg.2929"/>
<dbReference type="Proteomes" id="UP000035199">
    <property type="component" value="Chromosome"/>
</dbReference>
<keyword evidence="3" id="KW-1185">Reference proteome</keyword>
<protein>
    <submittedName>
        <fullName evidence="2">Uncharacterized protein</fullName>
    </submittedName>
</protein>
<reference evidence="2 3" key="1">
    <citation type="journal article" date="2015" name="Genome Announc.">
        <title>Complete Genome Sequence of the Type Strain Corynebacterium mustelae DSM 45274, Isolated from Various Tissues of a Male Ferret with Lethal Sepsis.</title>
        <authorList>
            <person name="Ruckert C."/>
            <person name="Eimer J."/>
            <person name="Winkler A."/>
            <person name="Tauch A."/>
        </authorList>
    </citation>
    <scope>NUCLEOTIDE SEQUENCE [LARGE SCALE GENOMIC DNA]</scope>
    <source>
        <strain evidence="2 3">DSM 45274</strain>
    </source>
</reference>
<dbReference type="AlphaFoldDB" id="A0A0G3H5B8"/>
<reference evidence="3" key="2">
    <citation type="submission" date="2015-05" db="EMBL/GenBank/DDBJ databases">
        <title>Complete genome sequence of Corynebacterium mustelae DSM 45274, isolated from various tissues of a male ferret with lethal sepsis.</title>
        <authorList>
            <person name="Ruckert C."/>
            <person name="Albersmeier A."/>
            <person name="Winkler A."/>
            <person name="Tauch A."/>
        </authorList>
    </citation>
    <scope>NUCLEOTIDE SEQUENCE [LARGE SCALE GENOMIC DNA]</scope>
    <source>
        <strain evidence="3">DSM 45274</strain>
    </source>
</reference>
<evidence type="ECO:0000256" key="1">
    <source>
        <dbReference type="SAM" id="Phobius"/>
    </source>
</evidence>
<dbReference type="STRING" id="571915.CMUST_13645"/>
<dbReference type="RefSeq" id="WP_047262935.1">
    <property type="nucleotide sequence ID" value="NZ_CP011542.1"/>
</dbReference>
<evidence type="ECO:0000313" key="3">
    <source>
        <dbReference type="Proteomes" id="UP000035199"/>
    </source>
</evidence>
<evidence type="ECO:0000313" key="2">
    <source>
        <dbReference type="EMBL" id="AKK07023.1"/>
    </source>
</evidence>
<dbReference type="KEGG" id="cmv:CMUST_13645"/>
<feature type="transmembrane region" description="Helical" evidence="1">
    <location>
        <begin position="49"/>
        <end position="70"/>
    </location>
</feature>
<dbReference type="OrthoDB" id="4425327at2"/>
<keyword evidence="1" id="KW-0812">Transmembrane</keyword>
<feature type="transmembrane region" description="Helical" evidence="1">
    <location>
        <begin position="82"/>
        <end position="104"/>
    </location>
</feature>
<proteinExistence type="predicted"/>
<sequence>MSFRDPFADPPKQQELHTGADYAYQVVGSSTVSRQHPPFAAVRMWDAPFIVKLAAAVYLLVACVMLWLLFNEFTTRSNARDLVVFIAVVIGIVNTIGAVGLLKARFWSRWLVSATSIIGFFYIVTSLWPLSLIGAVAGGMVWLPRNNAWFGQ</sequence>
<gene>
    <name evidence="2" type="ORF">CMUST_13645</name>
</gene>
<dbReference type="EMBL" id="CP011542">
    <property type="protein sequence ID" value="AKK07023.1"/>
    <property type="molecule type" value="Genomic_DNA"/>
</dbReference>
<keyword evidence="1" id="KW-0472">Membrane</keyword>
<keyword evidence="1" id="KW-1133">Transmembrane helix</keyword>